<name>A0ABW0TYD5_9BACL</name>
<dbReference type="Pfam" id="PF11148">
    <property type="entry name" value="DUF2922"/>
    <property type="match status" value="1"/>
</dbReference>
<gene>
    <name evidence="1" type="ORF">ACFPTP_08785</name>
</gene>
<organism evidence="1 2">
    <name type="scientific">Sporosarcina koreensis</name>
    <dbReference type="NCBI Taxonomy" id="334735"/>
    <lineage>
        <taxon>Bacteria</taxon>
        <taxon>Bacillati</taxon>
        <taxon>Bacillota</taxon>
        <taxon>Bacilli</taxon>
        <taxon>Bacillales</taxon>
        <taxon>Caryophanaceae</taxon>
        <taxon>Sporosarcina</taxon>
    </lineage>
</organism>
<keyword evidence="2" id="KW-1185">Reference proteome</keyword>
<protein>
    <submittedName>
        <fullName evidence="1">DUF2922 domain-containing protein</fullName>
    </submittedName>
</protein>
<evidence type="ECO:0000313" key="2">
    <source>
        <dbReference type="Proteomes" id="UP001596071"/>
    </source>
</evidence>
<sequence>MAKTLQLTFITTEGKQTSLTVDEPKEGLTPSEVEAAMQQIISSGVFHVDGYPLETAKGARIVERTVTELVEA</sequence>
<dbReference type="RefSeq" id="WP_381443677.1">
    <property type="nucleotide sequence ID" value="NZ_JBHSNP010000011.1"/>
</dbReference>
<dbReference type="InterPro" id="IPR021321">
    <property type="entry name" value="DUF2922"/>
</dbReference>
<accession>A0ABW0TYD5</accession>
<proteinExistence type="predicted"/>
<evidence type="ECO:0000313" key="1">
    <source>
        <dbReference type="EMBL" id="MFC5603319.1"/>
    </source>
</evidence>
<comment type="caution">
    <text evidence="1">The sequence shown here is derived from an EMBL/GenBank/DDBJ whole genome shotgun (WGS) entry which is preliminary data.</text>
</comment>
<reference evidence="2" key="1">
    <citation type="journal article" date="2019" name="Int. J. Syst. Evol. Microbiol.">
        <title>The Global Catalogue of Microorganisms (GCM) 10K type strain sequencing project: providing services to taxonomists for standard genome sequencing and annotation.</title>
        <authorList>
            <consortium name="The Broad Institute Genomics Platform"/>
            <consortium name="The Broad Institute Genome Sequencing Center for Infectious Disease"/>
            <person name="Wu L."/>
            <person name="Ma J."/>
        </authorList>
    </citation>
    <scope>NUCLEOTIDE SEQUENCE [LARGE SCALE GENOMIC DNA]</scope>
    <source>
        <strain evidence="2">KACC 11299</strain>
    </source>
</reference>
<dbReference type="Proteomes" id="UP001596071">
    <property type="component" value="Unassembled WGS sequence"/>
</dbReference>
<dbReference type="EMBL" id="JBHSNP010000011">
    <property type="protein sequence ID" value="MFC5603319.1"/>
    <property type="molecule type" value="Genomic_DNA"/>
</dbReference>